<dbReference type="Pfam" id="PF01345">
    <property type="entry name" value="DUF11"/>
    <property type="match status" value="9"/>
</dbReference>
<comment type="caution">
    <text evidence="7">The sequence shown here is derived from an EMBL/GenBank/DDBJ whole genome shotgun (WGS) entry which is preliminary data.</text>
</comment>
<dbReference type="PANTHER" id="PTHR23303">
    <property type="entry name" value="CARBOXYPEPTIDASE REGULATORY REGION-CONTAINING"/>
    <property type="match status" value="1"/>
</dbReference>
<dbReference type="Proteomes" id="UP001549313">
    <property type="component" value="Unassembled WGS sequence"/>
</dbReference>
<evidence type="ECO:0000259" key="6">
    <source>
        <dbReference type="Pfam" id="PF17210"/>
    </source>
</evidence>
<evidence type="ECO:0000256" key="4">
    <source>
        <dbReference type="SAM" id="SignalP"/>
    </source>
</evidence>
<gene>
    <name evidence="7" type="ORF">ABIE19_000532</name>
</gene>
<dbReference type="InterPro" id="IPR051417">
    <property type="entry name" value="SDr/BOS_complex"/>
</dbReference>
<feature type="domain" description="SD-repeat containing protein B" evidence="6">
    <location>
        <begin position="2016"/>
        <end position="2089"/>
    </location>
</feature>
<feature type="domain" description="SD-repeat containing protein B" evidence="6">
    <location>
        <begin position="2119"/>
        <end position="2197"/>
    </location>
</feature>
<feature type="domain" description="DUF11" evidence="5">
    <location>
        <begin position="843"/>
        <end position="898"/>
    </location>
</feature>
<keyword evidence="3 4" id="KW-0732">Signal</keyword>
<dbReference type="PANTHER" id="PTHR23303:SF15">
    <property type="entry name" value="COLOSSIN-A"/>
    <property type="match status" value="1"/>
</dbReference>
<feature type="domain" description="DUF11" evidence="5">
    <location>
        <begin position="165"/>
        <end position="286"/>
    </location>
</feature>
<dbReference type="InterPro" id="IPR013783">
    <property type="entry name" value="Ig-like_fold"/>
</dbReference>
<dbReference type="InterPro" id="IPR001434">
    <property type="entry name" value="OmcB-like_DUF11"/>
</dbReference>
<keyword evidence="2" id="KW-0964">Secreted</keyword>
<reference evidence="7 8" key="1">
    <citation type="submission" date="2024-06" db="EMBL/GenBank/DDBJ databases">
        <title>Sorghum-associated microbial communities from plants grown in Nebraska, USA.</title>
        <authorList>
            <person name="Schachtman D."/>
        </authorList>
    </citation>
    <scope>NUCLEOTIDE SEQUENCE [LARGE SCALE GENOMIC DNA]</scope>
    <source>
        <strain evidence="7 8">2814</strain>
    </source>
</reference>
<feature type="domain" description="DUF11" evidence="5">
    <location>
        <begin position="1016"/>
        <end position="1157"/>
    </location>
</feature>
<dbReference type="Pfam" id="PF17210">
    <property type="entry name" value="SdrD_B"/>
    <property type="match status" value="5"/>
</dbReference>
<evidence type="ECO:0000313" key="7">
    <source>
        <dbReference type="EMBL" id="MET4682623.1"/>
    </source>
</evidence>
<feature type="domain" description="DUF11" evidence="5">
    <location>
        <begin position="704"/>
        <end position="833"/>
    </location>
</feature>
<dbReference type="NCBIfam" id="TIGR01451">
    <property type="entry name" value="B_ant_repeat"/>
    <property type="match status" value="5"/>
</dbReference>
<feature type="domain" description="SD-repeat containing protein B" evidence="6">
    <location>
        <begin position="1905"/>
        <end position="1992"/>
    </location>
</feature>
<feature type="domain" description="DUF11" evidence="5">
    <location>
        <begin position="591"/>
        <end position="696"/>
    </location>
</feature>
<keyword evidence="8" id="KW-1185">Reference proteome</keyword>
<name>A0ABV2R8I6_9CAUL</name>
<dbReference type="RefSeq" id="WP_354087568.1">
    <property type="nucleotide sequence ID" value="NZ_JBEPTF010000001.1"/>
</dbReference>
<dbReference type="EMBL" id="JBEPTF010000001">
    <property type="protein sequence ID" value="MET4682623.1"/>
    <property type="molecule type" value="Genomic_DNA"/>
</dbReference>
<evidence type="ECO:0000259" key="5">
    <source>
        <dbReference type="Pfam" id="PF01345"/>
    </source>
</evidence>
<feature type="domain" description="SD-repeat containing protein B" evidence="6">
    <location>
        <begin position="1678"/>
        <end position="1793"/>
    </location>
</feature>
<dbReference type="InterPro" id="IPR047589">
    <property type="entry name" value="DUF11_rpt"/>
</dbReference>
<organism evidence="7 8">
    <name type="scientific">Brevundimonas faecalis</name>
    <dbReference type="NCBI Taxonomy" id="947378"/>
    <lineage>
        <taxon>Bacteria</taxon>
        <taxon>Pseudomonadati</taxon>
        <taxon>Pseudomonadota</taxon>
        <taxon>Alphaproteobacteria</taxon>
        <taxon>Caulobacterales</taxon>
        <taxon>Caulobacteraceae</taxon>
        <taxon>Brevundimonas</taxon>
    </lineage>
</organism>
<feature type="domain" description="SD-repeat containing protein B" evidence="6">
    <location>
        <begin position="1810"/>
        <end position="1880"/>
    </location>
</feature>
<dbReference type="InterPro" id="IPR033764">
    <property type="entry name" value="Sdr_B"/>
</dbReference>
<protein>
    <submittedName>
        <fullName evidence="7">Repeat protein (TIGR01451 family)</fullName>
    </submittedName>
</protein>
<feature type="domain" description="DUF11" evidence="5">
    <location>
        <begin position="35"/>
        <end position="157"/>
    </location>
</feature>
<evidence type="ECO:0000313" key="8">
    <source>
        <dbReference type="Proteomes" id="UP001549313"/>
    </source>
</evidence>
<comment type="subcellular location">
    <subcellularLocation>
        <location evidence="1">Secreted</location>
    </subcellularLocation>
</comment>
<feature type="domain" description="DUF11" evidence="5">
    <location>
        <begin position="297"/>
        <end position="412"/>
    </location>
</feature>
<feature type="domain" description="DUF11" evidence="5">
    <location>
        <begin position="2506"/>
        <end position="2620"/>
    </location>
</feature>
<accession>A0ABV2R8I6</accession>
<feature type="domain" description="DUF11" evidence="5">
    <location>
        <begin position="421"/>
        <end position="549"/>
    </location>
</feature>
<feature type="chain" id="PRO_5045964522" evidence="4">
    <location>
        <begin position="34"/>
        <end position="2832"/>
    </location>
</feature>
<proteinExistence type="predicted"/>
<dbReference type="Gene3D" id="2.60.40.10">
    <property type="entry name" value="Immunoglobulins"/>
    <property type="match status" value="13"/>
</dbReference>
<feature type="signal peptide" evidence="4">
    <location>
        <begin position="1"/>
        <end position="33"/>
    </location>
</feature>
<evidence type="ECO:0000256" key="3">
    <source>
        <dbReference type="ARBA" id="ARBA00022729"/>
    </source>
</evidence>
<dbReference type="SUPFAM" id="SSF117074">
    <property type="entry name" value="Hypothetical protein PA1324"/>
    <property type="match status" value="11"/>
</dbReference>
<evidence type="ECO:0000256" key="1">
    <source>
        <dbReference type="ARBA" id="ARBA00004613"/>
    </source>
</evidence>
<sequence length="2832" mass="291103">MRNLFDLMKRSLLRMTRIAAPLAILVTAGSAFAADLQVSNYSWTPDPVANGATATFSIRVTNNGPETVDDAVVTVDVPAHFTVQPGAFPSYCALSGAVGSQKLTCSLPPAFVPGLGNSRTFEYSAVATTTGSRTTMARISSVTNTDTNASNDSLSVSPAVQTGADLSVTKTDNEPDNSIPGGGVLTYTLTAVNDGPDATAAIRVTDNLPAASDLQYLSANGTGWSCSHASAVVTCNYTGAPRTGTLPPITVRGRVLASGGTVTNNAFVGLTSPLVLDPDPANNVATPVVTTIEPGADLAASKTMPSTVIVGDTVNIVIGVRNTGPLTVAGAKVVDVIAAEFEIQTPLPAGCAAVGQTVTCTAGSLSTGQNQTFPISVKALSATAGTATNSAVTTPPPGITDPTAGNNTANATYRIVDPSSDLSISKVKGPNPVSAGQVMTSTIRVTNNGPSLLTYDAANPLRVRDVVSANETYESVDAPWSCVQNGVEIICTLEGPGTLAVGQNRLLTLRTRAGAGADLDLTNTACTGTTGGSGALPVDGNTLNDCASAGTRSTPDAADLKIVKEVSLNPAGPWSQAPALVVGDAVDSFYIRLVVSNEGGDVARTVNVVDNLPNFIDGGGFTTGFSVVSATEGTPSYTASNGRISWSVSNLAAGTSQTAIVRINRPVESGLFNNLATVTSPNTTETNLANNESTASYDIVPITDIEVNAKSVSPNPAQVGVPATYTISVRGNGPNPAANVVVTDTIDPARFEFIGSPTTTKSGATCSLAAVTGEISCNMGAVARGEAYQIRQQVRPRFPFGGATSGFPISHTNTAQVVTPTKDTNAANNSNFVTHNVSAPTMDLAITKQEPSADFDPMPYGENLVYDLRVTNFGPSRASNIVITDTPVPPAGYRLTLVGQPQVNPVGATGGMTLYTPPAAGCATAGSVIECRLHTSDASRNYLDPLRQVVLRLTMKAEPVDPATPPPSGPLTFENRAHVVSLEQDNTTVNQADSQLDNNSAMQTTTVIPSTDLEVVEKTRVTPAPIQINQPVEYRIVVRNNGPSPTSQIRVSDQLPAGWERVNVAGQWEDAVVAAGTTTISNMTCTGSNKINCVLNGVFPGNGDLITLTLHAKAKAPFTGPLNTNLTNTAEIKPGLDGSNQEISRDTVTTNNTDTETTQVVQSSIAGTVYRDDNLNDVVDGGEGMSGVTLTLTGTDAFGNTITARTAVTTSGGGFVFDRLPAGTYQIVETQPSGALDRNETAGTAGGTVNNAAYGSTAATNTISAIALPANTVATGYLFQEISPAQVSGYVYRDLNNNGMREAGETGFAPADFASSPHIRLTGTDYAGNTVNLTALVAADGRYAFANVPPSGAVEYTVTQLVQPNGASDGLDANGGVVIAGSRGRAAPEGFGIGLVGPAADLTERNFGELPTSTLGGMVFLDPNADAARASTETTGLAGAIVRLTGTNDLGQAVDCSITTTASGQYAFPNVTDPSPVCQVLRPGDYTLGITPAPGLTHTGAYVGALGGTSNGVTGPNAASPGASALSVTNITVAAGSTASNYDFGGTGQGLSGYVYIDRDASGLRDTGEAGIPGVTMTLSGVTANGQNVCDLAACTAVTDASGAFIFLGVPGANAAGYTLTEQAQNTAPLSNFSDGQEAVGSVGGVVGNDVISGIVLPTGGLGANYAFGELSSSLAGGVFIDANDDGVRQPNETALSGVTVTLSGRTADGQDICAWRAALDPSRTCTVTTGADGSYRFDDLPKGTYALTEDQPTLYADGREGVGSAGGAAPNTIFDASPAANAITGIDLQAGQKGVDYVFGERAVVITGTVYKDPQRDGVNGGGEPPIPGVKIELIQNGVVIATATTGSDGTYSFIDLPSGDYTIRETQPDGYGSSTPNEVTVNLTPGAAQVVDFGETVSSMAGHVFVDTSNDGVRQSGEAGIEGVLVTLTGVDAAGNPVTRTATTDATGEWFIDDLLSGTYHLVETQPQGYADGLDSAGSVGGTVEANADRIHDIALPTGVDAIDYAFGERGQGLGGKVYVDVNLDGSNGPEDRPLANVVVELRKPSGELVATTTTGPDGSYSFGDIRGGDYVVVEIQPEGYGEGPENPTNRVPVTISPDQTPPAVNFGERTGSLAGLTYNDTNNNGVHDANEPVIGGVVLTLTGVDARGESVTRTTVSGPDGTYRFTDLPGGTYTVTETQPDGYDDGIDTPGTSGGVSDGGDAITGVVLAPAAEATGYLFGERGAAAAISGSVWLDMNHDRARDAGESAQADWTVELYLGDLLIGTARTGADGGYAFAGVAPGSGYGLRFRHPQNNAVYGGARPNETGASFVEGVVSASNAGGATLTDRELTAITLKPGATIPQQSLPLDPWGVVYDAVRRTPVQGAVVEISGPAGFDPSLHLLGGSASARQTVDALGLYYFQLTGSAPAGVYALSVTPPNGTYNPIQPSSILPPCAGPLTVNGTPDPMLVSTSNGPPPVGTAETCVTGTLTTGYVLSLNLTPGLSANVVNNNIPLDPILEGAIEVTKTTPMVNVVRGGLVPYVITARNTLAGTVPGVTLTDRTPAGFRYREGSARIDGVAVEPIQNGRLLTWPNLTFTAGETKRLELILVVGAGVVEGEHTNVAFAVNPTVDQIISNLAEATVRMIPDPDFDCTDILGKVFDDRNGNGVQDEGEPGLPGVRLATARGLLITTDAEGRYHITCPMIPNEDRGSNFIVKLDDRTLPTGYRVTSGNPETVRLTRGKFARLNFGASLHRVVRLDLNGDAFDGEALRPEFEQQFEGLIATLAEHPSVLRLAYAVRGEDADLIRDRIAQVRRRLQDRWNDERGRYRLVVEEETVIPSTSHEGGVQ</sequence>
<evidence type="ECO:0000256" key="2">
    <source>
        <dbReference type="ARBA" id="ARBA00022525"/>
    </source>
</evidence>